<proteinExistence type="predicted"/>
<evidence type="ECO:0000313" key="2">
    <source>
        <dbReference type="WBParaSite" id="L893_g10647.t1"/>
    </source>
</evidence>
<dbReference type="Proteomes" id="UP000095287">
    <property type="component" value="Unplaced"/>
</dbReference>
<sequence>MTEKDIGQWLFNIRIKAVDNARWNPHAFTYTRLIGEYLTKQITKIELFEPHILNKDQDIEVSGLEGSSL</sequence>
<accession>A0A1I7XY37</accession>
<name>A0A1I7XY37_9BILA</name>
<reference evidence="2" key="1">
    <citation type="submission" date="2016-11" db="UniProtKB">
        <authorList>
            <consortium name="WormBaseParasite"/>
        </authorList>
    </citation>
    <scope>IDENTIFICATION</scope>
</reference>
<dbReference type="AlphaFoldDB" id="A0A1I7XY37"/>
<dbReference type="WBParaSite" id="L893_g10647.t1">
    <property type="protein sequence ID" value="L893_g10647.t1"/>
    <property type="gene ID" value="L893_g10647"/>
</dbReference>
<evidence type="ECO:0000313" key="1">
    <source>
        <dbReference type="Proteomes" id="UP000095287"/>
    </source>
</evidence>
<organism evidence="1 2">
    <name type="scientific">Steinernema glaseri</name>
    <dbReference type="NCBI Taxonomy" id="37863"/>
    <lineage>
        <taxon>Eukaryota</taxon>
        <taxon>Metazoa</taxon>
        <taxon>Ecdysozoa</taxon>
        <taxon>Nematoda</taxon>
        <taxon>Chromadorea</taxon>
        <taxon>Rhabditida</taxon>
        <taxon>Tylenchina</taxon>
        <taxon>Panagrolaimomorpha</taxon>
        <taxon>Strongyloidoidea</taxon>
        <taxon>Steinernematidae</taxon>
        <taxon>Steinernema</taxon>
    </lineage>
</organism>
<keyword evidence="1" id="KW-1185">Reference proteome</keyword>
<protein>
    <submittedName>
        <fullName evidence="2">Phage protein</fullName>
    </submittedName>
</protein>